<dbReference type="SUPFAM" id="SSF56112">
    <property type="entry name" value="Protein kinase-like (PK-like)"/>
    <property type="match status" value="1"/>
</dbReference>
<dbReference type="EMBL" id="CP053661">
    <property type="protein sequence ID" value="QKD83948.1"/>
    <property type="molecule type" value="Genomic_DNA"/>
</dbReference>
<reference evidence="2 3" key="1">
    <citation type="submission" date="2020-05" db="EMBL/GenBank/DDBJ databases">
        <title>Complete genome sequence of of a novel Thermoleptolyngbya strain isolated from hot springs of Ganzi, Sichuan China.</title>
        <authorList>
            <person name="Tang J."/>
            <person name="Daroch M."/>
            <person name="Li L."/>
            <person name="Waleron K."/>
            <person name="Waleron M."/>
            <person name="Waleron M."/>
        </authorList>
    </citation>
    <scope>NUCLEOTIDE SEQUENCE [LARGE SCALE GENOMIC DNA]</scope>
    <source>
        <strain evidence="2 3">PKUAC-SCTA183</strain>
    </source>
</reference>
<evidence type="ECO:0000313" key="2">
    <source>
        <dbReference type="EMBL" id="QKD83948.1"/>
    </source>
</evidence>
<evidence type="ECO:0000313" key="3">
    <source>
        <dbReference type="Proteomes" id="UP000505210"/>
    </source>
</evidence>
<feature type="region of interest" description="Disordered" evidence="1">
    <location>
        <begin position="432"/>
        <end position="467"/>
    </location>
</feature>
<dbReference type="InterPro" id="IPR011009">
    <property type="entry name" value="Kinase-like_dom_sf"/>
</dbReference>
<accession>A0A6M8BBF8</accession>
<organism evidence="2 3">
    <name type="scientific">Thermoleptolyngbya sichuanensis A183</name>
    <dbReference type="NCBI Taxonomy" id="2737172"/>
    <lineage>
        <taxon>Bacteria</taxon>
        <taxon>Bacillati</taxon>
        <taxon>Cyanobacteriota</taxon>
        <taxon>Cyanophyceae</taxon>
        <taxon>Oculatellales</taxon>
        <taxon>Oculatellaceae</taxon>
        <taxon>Thermoleptolyngbya</taxon>
        <taxon>Thermoleptolyngbya sichuanensis</taxon>
    </lineage>
</organism>
<evidence type="ECO:0008006" key="4">
    <source>
        <dbReference type="Google" id="ProtNLM"/>
    </source>
</evidence>
<gene>
    <name evidence="2" type="ORF">HPC62_18675</name>
</gene>
<evidence type="ECO:0000256" key="1">
    <source>
        <dbReference type="SAM" id="MobiDB-lite"/>
    </source>
</evidence>
<protein>
    <recommendedName>
        <fullName evidence="4">Phosphotransferase</fullName>
    </recommendedName>
</protein>
<feature type="compositionally biased region" description="Polar residues" evidence="1">
    <location>
        <begin position="436"/>
        <end position="464"/>
    </location>
</feature>
<name>A0A6M8BBF8_9CYAN</name>
<dbReference type="AlphaFoldDB" id="A0A6M8BBF8"/>
<proteinExistence type="predicted"/>
<dbReference type="RefSeq" id="WP_172358022.1">
    <property type="nucleotide sequence ID" value="NZ_CP053661.1"/>
</dbReference>
<dbReference type="Gene3D" id="3.90.1200.10">
    <property type="match status" value="1"/>
</dbReference>
<keyword evidence="3" id="KW-1185">Reference proteome</keyword>
<dbReference type="InterPro" id="IPR040871">
    <property type="entry name" value="HopA1"/>
</dbReference>
<dbReference type="Pfam" id="PF17914">
    <property type="entry name" value="HopA1"/>
    <property type="match status" value="1"/>
</dbReference>
<dbReference type="KEGG" id="theu:HPC62_18675"/>
<dbReference type="Proteomes" id="UP000505210">
    <property type="component" value="Chromosome"/>
</dbReference>
<sequence length="805" mass="89575">MTFRLDHQNVFDYLVRQKLCDRPSESVLSIEAKSSKNFNLLVRLTGDRLLLVKQEPLDAQGNAAGDLLIEGQVQSLFQAHSELSSLIPLTAGILLFDPVHHILVMNYLQDYLDLETFYAEQQVFPAAIAHQLGHLAAQFHRTTLDYWPIYHQLHPDEEALHRAALQQTQTAAMAEDEIATIVPNFEDGLEWLTPEDLGRISEDGQRFFELYFQAEDLRRAIAHLSEIYDPCCLTHQDFKFGNVLLHRNWPQLIRASSKELKELAGSAESAKKSSATNQPWNAAPQPLRLIDWEKAEWGDPALDMGFLIACYLRLWLQSLVVSGLDLTEALRLVAVPLEALQPSLRLLVRGYGAAFPEMGRSPVFWQRAMQFAGYSLVRTLRVKALHFEPLGNVGICTMQVANSLLNRPEAAIRSIFGGPLLDWIDREASDAELGNQPDSQSDLAATSGSSELAGSPATVPNATPTLKLPPRAGLDDLLRHLHISPEGRIYHDRCPAAVLVEDDRPFDQLPPEVQRSYLRLQLRNVIYDLYFCGRHLTDQPAATDLRNSVQAGVDVEFFEQLSAANTGQGYFDAGWIVTQIDETTALVQRNGLILRLERDRHLSPSQRHPAVGDMVAVWMPPHRMDASFYTVLGDRGPISPDAPAVQVYFNLSAAGAIALMRVLIPALNQAKLPFSLGLLHDPADYGRRDAAILRLCQVDWAAAAPMLRQAYPVVRSHLQRAVPLFTKALAPGVGLAEEPMEEPMEEACNEAIEFGLHRAQLVADGLLDSADPTARLAAIARQFQQAGLWLDRPYLNPGAGDRYSL</sequence>